<dbReference type="CDD" id="cd13980">
    <property type="entry name" value="STKc_Vps15"/>
    <property type="match status" value="1"/>
</dbReference>
<dbReference type="InterPro" id="IPR011009">
    <property type="entry name" value="Kinase-like_dom_sf"/>
</dbReference>
<evidence type="ECO:0000256" key="5">
    <source>
        <dbReference type="ARBA" id="ARBA00022679"/>
    </source>
</evidence>
<dbReference type="OrthoDB" id="242910at2759"/>
<evidence type="ECO:0000313" key="19">
    <source>
        <dbReference type="Proteomes" id="UP000236544"/>
    </source>
</evidence>
<feature type="repeat" description="WD" evidence="16">
    <location>
        <begin position="1041"/>
        <end position="1075"/>
    </location>
</feature>
<dbReference type="InterPro" id="IPR008271">
    <property type="entry name" value="Ser/Thr_kinase_AS"/>
</dbReference>
<keyword evidence="4 16" id="KW-0853">WD repeat</keyword>
<comment type="catalytic activity">
    <reaction evidence="14">
        <text>L-seryl-[protein] + ATP = O-phospho-L-seryl-[protein] + ADP + H(+)</text>
        <dbReference type="Rhea" id="RHEA:17989"/>
        <dbReference type="Rhea" id="RHEA-COMP:9863"/>
        <dbReference type="Rhea" id="RHEA-COMP:11604"/>
        <dbReference type="ChEBI" id="CHEBI:15378"/>
        <dbReference type="ChEBI" id="CHEBI:29999"/>
        <dbReference type="ChEBI" id="CHEBI:30616"/>
        <dbReference type="ChEBI" id="CHEBI:83421"/>
        <dbReference type="ChEBI" id="CHEBI:456216"/>
        <dbReference type="EC" id="2.7.11.1"/>
    </reaction>
    <physiologicalReaction direction="left-to-right" evidence="14">
        <dbReference type="Rhea" id="RHEA:17990"/>
    </physiologicalReaction>
</comment>
<feature type="domain" description="Protein kinase" evidence="17">
    <location>
        <begin position="27"/>
        <end position="307"/>
    </location>
</feature>
<dbReference type="Pfam" id="PF00069">
    <property type="entry name" value="Pkinase"/>
    <property type="match status" value="1"/>
</dbReference>
<dbReference type="FunFam" id="1.10.510.10:FF:000497">
    <property type="entry name" value="Phosphoinositide 3-kinase regulatory subunit"/>
    <property type="match status" value="1"/>
</dbReference>
<keyword evidence="3" id="KW-0723">Serine/threonine-protein kinase</keyword>
<comment type="subcellular location">
    <subcellularLocation>
        <location evidence="1">Endosome membrane</location>
        <topology evidence="1">Lipid-anchor</topology>
    </subcellularLocation>
    <subcellularLocation>
        <location evidence="12">Golgi apparatus</location>
        <location evidence="12">trans-Golgi network membrane</location>
        <topology evidence="12">Lipid-anchor</topology>
    </subcellularLocation>
</comment>
<evidence type="ECO:0000259" key="17">
    <source>
        <dbReference type="PROSITE" id="PS50011"/>
    </source>
</evidence>
<organism evidence="18 19">
    <name type="scientific">Lachancea quebecensis</name>
    <dbReference type="NCBI Taxonomy" id="1654605"/>
    <lineage>
        <taxon>Eukaryota</taxon>
        <taxon>Fungi</taxon>
        <taxon>Dikarya</taxon>
        <taxon>Ascomycota</taxon>
        <taxon>Saccharomycotina</taxon>
        <taxon>Saccharomycetes</taxon>
        <taxon>Saccharomycetales</taxon>
        <taxon>Saccharomycetaceae</taxon>
        <taxon>Lachancea</taxon>
    </lineage>
</organism>
<dbReference type="Gene3D" id="1.10.510.10">
    <property type="entry name" value="Transferase(Phosphotransferase) domain 1"/>
    <property type="match status" value="1"/>
</dbReference>
<protein>
    <recommendedName>
        <fullName evidence="2">non-specific serine/threonine protein kinase</fullName>
        <ecNumber evidence="2">2.7.11.1</ecNumber>
    </recommendedName>
</protein>
<keyword evidence="19" id="KW-1185">Reference proteome</keyword>
<keyword evidence="8" id="KW-0967">Endosome</keyword>
<evidence type="ECO:0000256" key="9">
    <source>
        <dbReference type="ARBA" id="ARBA00022777"/>
    </source>
</evidence>
<keyword evidence="6" id="KW-0677">Repeat</keyword>
<dbReference type="GO" id="GO:0005524">
    <property type="term" value="F:ATP binding"/>
    <property type="evidence" value="ECO:0007669"/>
    <property type="project" value="UniProtKB-KW"/>
</dbReference>
<dbReference type="SUPFAM" id="SSF56112">
    <property type="entry name" value="Protein kinase-like (PK-like)"/>
    <property type="match status" value="1"/>
</dbReference>
<dbReference type="InterPro" id="IPR045162">
    <property type="entry name" value="Vps15-like"/>
</dbReference>
<sequence>MGAQLSLIAHTAPSIAISSYVDVLDEVHYLSQLNSSRFLKTCKALDPNGEILIKVFIKPTDEYSLTELSKQLTNESLVLAQLPNVLNYSKIVESDRAGYLIRQHLKSSAYDKLSSRPSLEPIELKFIIFQLLRSLDDIHSKGVCHGDLKLENLMLTSWNWLVLTDFSTFLKPTYLPDDNPGEFSFYFDTSQRRSCYVAPERFDSAQFHRNTQTNPEVKPEMDIFSAGCCIAEILSEGYSIFNLSQLFRYKNGEYDPSEFLDKYVENPLYKELIMSMICLDPRKRSSVREILAKYRGSLFPEILYTFYYEYFKNLAICGGGSPSFGKTYGSSTLSSQVFETDRVVEKIFKDLPKICASLSYPLKKVEPDDRMYDQKRQLIISLPIIGTIELQRFSTISQSLNEESALLLLSILLHSLRTINAASTRQRCITLILALSQYVSDSNKLDRVVPYIVSMFFDENPSVQALSVQVLSQILTLVTELNRVNENIFVEYLIPRLKKLISSSKQTEYVRMALAENIGNLAKSAIRFQDTSYASYLEEEHNIQSLDFLQKMKMRLIHGFEEITIAFLTDNQSSVKIALLSNILPLCDLFVREKTNDVILSHLITYLNDKNPSLRIKLIKAITGVAVLLGPITLEQYILPLLIQTVTDSEELVVVTVLKSLKLLCIIGLIQKKYFFDISGIISPLLLHPNIWIRQFSLMLLIEISHKLTKAEIYCLLYPKIRPYFEFDVQLTWESMVSSCKKPISRTVYNILCTWSLRSTNTLFWKQVPSKQKDSFGNSSAIFINKEYTTKNYGFGGGYKLSKTSLKLADSREIMLTNEDKGWLDKVKTVGLKENELWKIASLRSYVFRVAKMIARKPDAVIPNNPLLGNEALSKKGFSSYRLPRNVFFDVQFLNDETHMRDSTHVIIKHDNILEQPVSERLTQTKSIDLNKSLLLNAKAAPTLNSNLDNVYVQLECSKSKSSIKNKPTSNQSEANPSKYVIKNSYEGGDCNVESYLRTVDVKPPFKTYPEFGPFSNLRSNGSEKIGTRSLTQLNFAFQVAEQKSAAINALSACSNRPFMLSGSDEGAIKLWDMEKILKGETFLPAANFHAGSSITDIVPLPGCDVFAVATKDGSIFLIKIISSELKGAGSSISSLRVVRKYLPNDTSEHVVKLATTPKDDEPMIYALTNTSKILVIDPRTMQLTKCIGSDPLHGCVLSFVVSDDEAAVVLGTSRGIIDVWDLRFEILVYSWTFADRTPIVNLNLYPSFSKRDGKNILIIGGSSDCIFTIWDYAKCQCKYVVTNEEFAPSSGGLTAQALKVDDKEFKTSSIEAGPVSSTVVDGDNILITDNETNSIICFNPKEGTAVTVVSGLAAKKDCFKTLQLTATTRAMVKEKAAERNIPEMAKNLHHNTISSTVMVRTALDWALVSADRSGIMNIYR</sequence>
<evidence type="ECO:0000256" key="16">
    <source>
        <dbReference type="PROSITE-ProRule" id="PRU00221"/>
    </source>
</evidence>
<dbReference type="EMBL" id="LN890553">
    <property type="protein sequence ID" value="CUS23872.1"/>
    <property type="molecule type" value="Genomic_DNA"/>
</dbReference>
<dbReference type="SUPFAM" id="SSF48371">
    <property type="entry name" value="ARM repeat"/>
    <property type="match status" value="1"/>
</dbReference>
<evidence type="ECO:0000256" key="3">
    <source>
        <dbReference type="ARBA" id="ARBA00022527"/>
    </source>
</evidence>
<comment type="catalytic activity">
    <reaction evidence="13">
        <text>L-threonyl-[protein] + ATP = O-phospho-L-threonyl-[protein] + ADP + H(+)</text>
        <dbReference type="Rhea" id="RHEA:46608"/>
        <dbReference type="Rhea" id="RHEA-COMP:11060"/>
        <dbReference type="Rhea" id="RHEA-COMP:11605"/>
        <dbReference type="ChEBI" id="CHEBI:15378"/>
        <dbReference type="ChEBI" id="CHEBI:30013"/>
        <dbReference type="ChEBI" id="CHEBI:30616"/>
        <dbReference type="ChEBI" id="CHEBI:61977"/>
        <dbReference type="ChEBI" id="CHEBI:456216"/>
        <dbReference type="EC" id="2.7.11.1"/>
    </reaction>
    <physiologicalReaction direction="left-to-right" evidence="13">
        <dbReference type="Rhea" id="RHEA:46609"/>
    </physiologicalReaction>
</comment>
<evidence type="ECO:0000313" key="18">
    <source>
        <dbReference type="EMBL" id="CUS23872.1"/>
    </source>
</evidence>
<dbReference type="Proteomes" id="UP000236544">
    <property type="component" value="Unassembled WGS sequence"/>
</dbReference>
<keyword evidence="5" id="KW-0808">Transferase</keyword>
<reference evidence="19" key="1">
    <citation type="submission" date="2015-10" db="EMBL/GenBank/DDBJ databases">
        <authorList>
            <person name="Devillers H."/>
        </authorList>
    </citation>
    <scope>NUCLEOTIDE SEQUENCE [LARGE SCALE GENOMIC DNA]</scope>
</reference>
<dbReference type="InterPro" id="IPR015943">
    <property type="entry name" value="WD40/YVTN_repeat-like_dom_sf"/>
</dbReference>
<dbReference type="InterPro" id="IPR036322">
    <property type="entry name" value="WD40_repeat_dom_sf"/>
</dbReference>
<dbReference type="PANTHER" id="PTHR17583:SF0">
    <property type="entry name" value="PHOSPHOINOSITIDE 3-KINASE REGULATORY SUBUNIT 4"/>
    <property type="match status" value="1"/>
</dbReference>
<dbReference type="GO" id="GO:0016236">
    <property type="term" value="P:macroautophagy"/>
    <property type="evidence" value="ECO:0007669"/>
    <property type="project" value="InterPro"/>
</dbReference>
<dbReference type="InterPro" id="IPR016024">
    <property type="entry name" value="ARM-type_fold"/>
</dbReference>
<dbReference type="SUPFAM" id="SSF50978">
    <property type="entry name" value="WD40 repeat-like"/>
    <property type="match status" value="1"/>
</dbReference>
<dbReference type="PROSITE" id="PS50011">
    <property type="entry name" value="PROTEIN_KINASE_DOM"/>
    <property type="match status" value="1"/>
</dbReference>
<dbReference type="InterPro" id="IPR055231">
    <property type="entry name" value="2AA_helical"/>
</dbReference>
<evidence type="ECO:0000256" key="11">
    <source>
        <dbReference type="ARBA" id="ARBA00023006"/>
    </source>
</evidence>
<evidence type="ECO:0000256" key="10">
    <source>
        <dbReference type="ARBA" id="ARBA00022840"/>
    </source>
</evidence>
<dbReference type="GO" id="GO:0034271">
    <property type="term" value="C:phosphatidylinositol 3-kinase complex, class III, type I"/>
    <property type="evidence" value="ECO:0007669"/>
    <property type="project" value="TreeGrafter"/>
</dbReference>
<dbReference type="GO" id="GO:0045324">
    <property type="term" value="P:late endosome to vacuole transport"/>
    <property type="evidence" value="ECO:0007669"/>
    <property type="project" value="InterPro"/>
</dbReference>
<evidence type="ECO:0000256" key="12">
    <source>
        <dbReference type="ARBA" id="ARBA00037864"/>
    </source>
</evidence>
<keyword evidence="9" id="KW-0418">Kinase</keyword>
<dbReference type="GO" id="GO:0005770">
    <property type="term" value="C:late endosome"/>
    <property type="evidence" value="ECO:0007669"/>
    <property type="project" value="TreeGrafter"/>
</dbReference>
<dbReference type="PROSITE" id="PS50082">
    <property type="entry name" value="WD_REPEATS_2"/>
    <property type="match status" value="1"/>
</dbReference>
<evidence type="ECO:0000256" key="6">
    <source>
        <dbReference type="ARBA" id="ARBA00022737"/>
    </source>
</evidence>
<name>A0A0P1KVC9_9SACH</name>
<dbReference type="PROSITE" id="PS00108">
    <property type="entry name" value="PROTEIN_KINASE_ST"/>
    <property type="match status" value="1"/>
</dbReference>
<dbReference type="GO" id="GO:0010008">
    <property type="term" value="C:endosome membrane"/>
    <property type="evidence" value="ECO:0007669"/>
    <property type="project" value="UniProtKB-SubCell"/>
</dbReference>
<dbReference type="PROSITE" id="PS50077">
    <property type="entry name" value="HEAT_REPEAT"/>
    <property type="match status" value="1"/>
</dbReference>
<dbReference type="EC" id="2.7.11.1" evidence="2"/>
<dbReference type="GO" id="GO:0004674">
    <property type="term" value="F:protein serine/threonine kinase activity"/>
    <property type="evidence" value="ECO:0007669"/>
    <property type="project" value="UniProtKB-KW"/>
</dbReference>
<evidence type="ECO:0000256" key="8">
    <source>
        <dbReference type="ARBA" id="ARBA00022753"/>
    </source>
</evidence>
<gene>
    <name evidence="18" type="ORF">LAQU0_S12e01926g</name>
</gene>
<keyword evidence="11" id="KW-0072">Autophagy</keyword>
<dbReference type="Gene3D" id="2.130.10.10">
    <property type="entry name" value="YVTN repeat-like/Quinoprotein amine dehydrogenase"/>
    <property type="match status" value="2"/>
</dbReference>
<evidence type="ECO:0000256" key="15">
    <source>
        <dbReference type="PROSITE-ProRule" id="PRU00103"/>
    </source>
</evidence>
<feature type="repeat" description="HEAT" evidence="15">
    <location>
        <begin position="599"/>
        <end position="637"/>
    </location>
</feature>
<evidence type="ECO:0000256" key="13">
    <source>
        <dbReference type="ARBA" id="ARBA00048659"/>
    </source>
</evidence>
<evidence type="ECO:0000256" key="1">
    <source>
        <dbReference type="ARBA" id="ARBA00004455"/>
    </source>
</evidence>
<keyword evidence="10" id="KW-0067">ATP-binding</keyword>
<evidence type="ECO:0000256" key="14">
    <source>
        <dbReference type="ARBA" id="ARBA00048977"/>
    </source>
</evidence>
<dbReference type="SMART" id="SM00220">
    <property type="entry name" value="S_TKc"/>
    <property type="match status" value="1"/>
</dbReference>
<dbReference type="GO" id="GO:0034272">
    <property type="term" value="C:phosphatidylinositol 3-kinase complex, class III, type II"/>
    <property type="evidence" value="ECO:0007669"/>
    <property type="project" value="TreeGrafter"/>
</dbReference>
<dbReference type="InterPro" id="IPR000719">
    <property type="entry name" value="Prot_kinase_dom"/>
</dbReference>
<proteinExistence type="predicted"/>
<evidence type="ECO:0000256" key="4">
    <source>
        <dbReference type="ARBA" id="ARBA00022574"/>
    </source>
</evidence>
<evidence type="ECO:0000256" key="2">
    <source>
        <dbReference type="ARBA" id="ARBA00012513"/>
    </source>
</evidence>
<dbReference type="GO" id="GO:0006623">
    <property type="term" value="P:protein targeting to vacuole"/>
    <property type="evidence" value="ECO:0007669"/>
    <property type="project" value="TreeGrafter"/>
</dbReference>
<dbReference type="InterPro" id="IPR021133">
    <property type="entry name" value="HEAT_type_2"/>
</dbReference>
<dbReference type="GO" id="GO:0071561">
    <property type="term" value="C:nucleus-vacuole junction"/>
    <property type="evidence" value="ECO:0007669"/>
    <property type="project" value="TreeGrafter"/>
</dbReference>
<evidence type="ECO:0000256" key="7">
    <source>
        <dbReference type="ARBA" id="ARBA00022741"/>
    </source>
</evidence>
<dbReference type="Gene3D" id="1.25.10.10">
    <property type="entry name" value="Leucine-rich Repeat Variant"/>
    <property type="match status" value="2"/>
</dbReference>
<dbReference type="Pfam" id="PF22956">
    <property type="entry name" value="VPS15-like_hel"/>
    <property type="match status" value="1"/>
</dbReference>
<dbReference type="PANTHER" id="PTHR17583">
    <property type="entry name" value="PHOSPHOINOSITIDE 3-KINASE REGULATORY SUBUNIT 4"/>
    <property type="match status" value="1"/>
</dbReference>
<accession>A0A0P1KVC9</accession>
<dbReference type="GO" id="GO:0005794">
    <property type="term" value="C:Golgi apparatus"/>
    <property type="evidence" value="ECO:0007669"/>
    <property type="project" value="UniProtKB-SubCell"/>
</dbReference>
<dbReference type="InterPro" id="IPR011989">
    <property type="entry name" value="ARM-like"/>
</dbReference>
<keyword evidence="7" id="KW-0547">Nucleotide-binding</keyword>
<dbReference type="InterPro" id="IPR001680">
    <property type="entry name" value="WD40_rpt"/>
</dbReference>